<evidence type="ECO:0000256" key="1">
    <source>
        <dbReference type="SAM" id="MobiDB-lite"/>
    </source>
</evidence>
<protein>
    <submittedName>
        <fullName evidence="2">Uncharacterized protein</fullName>
    </submittedName>
</protein>
<feature type="region of interest" description="Disordered" evidence="1">
    <location>
        <begin position="67"/>
        <end position="87"/>
    </location>
</feature>
<proteinExistence type="predicted"/>
<evidence type="ECO:0000313" key="2">
    <source>
        <dbReference type="EMBL" id="KAG2641636.1"/>
    </source>
</evidence>
<evidence type="ECO:0000313" key="3">
    <source>
        <dbReference type="Proteomes" id="UP000823388"/>
    </source>
</evidence>
<keyword evidence="3" id="KW-1185">Reference proteome</keyword>
<gene>
    <name evidence="2" type="ORF">PVAP13_2KG240358</name>
</gene>
<feature type="compositionally biased region" description="Polar residues" evidence="1">
    <location>
        <begin position="67"/>
        <end position="82"/>
    </location>
</feature>
<comment type="caution">
    <text evidence="2">The sequence shown here is derived from an EMBL/GenBank/DDBJ whole genome shotgun (WGS) entry which is preliminary data.</text>
</comment>
<accession>A0A8T0W6W1</accession>
<sequence length="138" mass="14699">MHPAALFSVPPSTAASKQQLPPFFSLLCVSNPASQAHPSFSDILSLSVTLSSLSHSLHTHVHTQHNINSHTSHSQHTCTQSPPHMHPARLLLQSTPPDCASRRATMLRRRTSSPPAGAGHHAASHGPAVTCLTGGYDR</sequence>
<dbReference type="EMBL" id="CM029039">
    <property type="protein sequence ID" value="KAG2641636.1"/>
    <property type="molecule type" value="Genomic_DNA"/>
</dbReference>
<name>A0A8T0W6W1_PANVG</name>
<dbReference type="AlphaFoldDB" id="A0A8T0W6W1"/>
<reference evidence="2" key="1">
    <citation type="submission" date="2020-05" db="EMBL/GenBank/DDBJ databases">
        <title>WGS assembly of Panicum virgatum.</title>
        <authorList>
            <person name="Lovell J.T."/>
            <person name="Jenkins J."/>
            <person name="Shu S."/>
            <person name="Juenger T.E."/>
            <person name="Schmutz J."/>
        </authorList>
    </citation>
    <scope>NUCLEOTIDE SEQUENCE</scope>
    <source>
        <strain evidence="2">AP13</strain>
    </source>
</reference>
<dbReference type="Proteomes" id="UP000823388">
    <property type="component" value="Chromosome 2K"/>
</dbReference>
<organism evidence="2 3">
    <name type="scientific">Panicum virgatum</name>
    <name type="common">Blackwell switchgrass</name>
    <dbReference type="NCBI Taxonomy" id="38727"/>
    <lineage>
        <taxon>Eukaryota</taxon>
        <taxon>Viridiplantae</taxon>
        <taxon>Streptophyta</taxon>
        <taxon>Embryophyta</taxon>
        <taxon>Tracheophyta</taxon>
        <taxon>Spermatophyta</taxon>
        <taxon>Magnoliopsida</taxon>
        <taxon>Liliopsida</taxon>
        <taxon>Poales</taxon>
        <taxon>Poaceae</taxon>
        <taxon>PACMAD clade</taxon>
        <taxon>Panicoideae</taxon>
        <taxon>Panicodae</taxon>
        <taxon>Paniceae</taxon>
        <taxon>Panicinae</taxon>
        <taxon>Panicum</taxon>
        <taxon>Panicum sect. Hiantes</taxon>
    </lineage>
</organism>